<protein>
    <recommendedName>
        <fullName evidence="8">WSC domain-containing protein</fullName>
    </recommendedName>
</protein>
<evidence type="ECO:0000256" key="6">
    <source>
        <dbReference type="ARBA" id="ARBA00023180"/>
    </source>
</evidence>
<evidence type="ECO:0000256" key="5">
    <source>
        <dbReference type="ARBA" id="ARBA00023136"/>
    </source>
</evidence>
<evidence type="ECO:0000256" key="3">
    <source>
        <dbReference type="ARBA" id="ARBA00022729"/>
    </source>
</evidence>
<feature type="domain" description="WSC" evidence="8">
    <location>
        <begin position="92"/>
        <end position="183"/>
    </location>
</feature>
<dbReference type="EMBL" id="CAIIXF020000002">
    <property type="protein sequence ID" value="CAH1776387.1"/>
    <property type="molecule type" value="Genomic_DNA"/>
</dbReference>
<keyword evidence="10" id="KW-1185">Reference proteome</keyword>
<dbReference type="Proteomes" id="UP000749559">
    <property type="component" value="Unassembled WGS sequence"/>
</dbReference>
<dbReference type="Pfam" id="PF01822">
    <property type="entry name" value="WSC"/>
    <property type="match status" value="1"/>
</dbReference>
<dbReference type="PANTHER" id="PTHR24269">
    <property type="entry name" value="KREMEN PROTEIN"/>
    <property type="match status" value="1"/>
</dbReference>
<evidence type="ECO:0000256" key="1">
    <source>
        <dbReference type="ARBA" id="ARBA00004167"/>
    </source>
</evidence>
<dbReference type="InterPro" id="IPR002889">
    <property type="entry name" value="WSC_carb-bd"/>
</dbReference>
<dbReference type="AlphaFoldDB" id="A0A8S4N7E7"/>
<evidence type="ECO:0000256" key="4">
    <source>
        <dbReference type="ARBA" id="ARBA00022989"/>
    </source>
</evidence>
<evidence type="ECO:0000256" key="2">
    <source>
        <dbReference type="ARBA" id="ARBA00022692"/>
    </source>
</evidence>
<evidence type="ECO:0000313" key="9">
    <source>
        <dbReference type="EMBL" id="CAH1776387.1"/>
    </source>
</evidence>
<dbReference type="PANTHER" id="PTHR24269:SF16">
    <property type="entry name" value="PROTEIN SLG1"/>
    <property type="match status" value="1"/>
</dbReference>
<keyword evidence="2" id="KW-0812">Transmembrane</keyword>
<keyword evidence="3 7" id="KW-0732">Signal</keyword>
<comment type="subcellular location">
    <subcellularLocation>
        <location evidence="1">Membrane</location>
        <topology evidence="1">Single-pass membrane protein</topology>
    </subcellularLocation>
</comment>
<evidence type="ECO:0000313" key="10">
    <source>
        <dbReference type="Proteomes" id="UP000749559"/>
    </source>
</evidence>
<gene>
    <name evidence="9" type="ORF">OFUS_LOCUS3566</name>
</gene>
<feature type="signal peptide" evidence="7">
    <location>
        <begin position="1"/>
        <end position="15"/>
    </location>
</feature>
<feature type="chain" id="PRO_5035930346" description="WSC domain-containing protein" evidence="7">
    <location>
        <begin position="16"/>
        <end position="183"/>
    </location>
</feature>
<accession>A0A8S4N7E7</accession>
<evidence type="ECO:0000259" key="8">
    <source>
        <dbReference type="PROSITE" id="PS51212"/>
    </source>
</evidence>
<dbReference type="InterPro" id="IPR051836">
    <property type="entry name" value="Kremen_rcpt"/>
</dbReference>
<keyword evidence="6" id="KW-0325">Glycoprotein</keyword>
<reference evidence="9" key="1">
    <citation type="submission" date="2022-03" db="EMBL/GenBank/DDBJ databases">
        <authorList>
            <person name="Martin C."/>
        </authorList>
    </citation>
    <scope>NUCLEOTIDE SEQUENCE</scope>
</reference>
<keyword evidence="5" id="KW-0472">Membrane</keyword>
<evidence type="ECO:0000256" key="7">
    <source>
        <dbReference type="SAM" id="SignalP"/>
    </source>
</evidence>
<dbReference type="OrthoDB" id="2019572at2759"/>
<name>A0A8S4N7E7_OWEFU</name>
<proteinExistence type="predicted"/>
<dbReference type="SMART" id="SM00321">
    <property type="entry name" value="WSC"/>
    <property type="match status" value="1"/>
</dbReference>
<comment type="caution">
    <text evidence="9">The sequence shown here is derived from an EMBL/GenBank/DDBJ whole genome shotgun (WGS) entry which is preliminary data.</text>
</comment>
<organism evidence="9 10">
    <name type="scientific">Owenia fusiformis</name>
    <name type="common">Polychaete worm</name>
    <dbReference type="NCBI Taxonomy" id="6347"/>
    <lineage>
        <taxon>Eukaryota</taxon>
        <taxon>Metazoa</taxon>
        <taxon>Spiralia</taxon>
        <taxon>Lophotrochozoa</taxon>
        <taxon>Annelida</taxon>
        <taxon>Polychaeta</taxon>
        <taxon>Sedentaria</taxon>
        <taxon>Canalipalpata</taxon>
        <taxon>Sabellida</taxon>
        <taxon>Oweniida</taxon>
        <taxon>Oweniidae</taxon>
        <taxon>Owenia</taxon>
    </lineage>
</organism>
<sequence>MVWILLLIFARTASSIGEIYTYRGQITIDLIGYTFASTVEMCAIHCSMQGSQCTCFHYNSLNECYLLNTAGRLTQSQGSTGHALYCSSDVQISEYLGCFEDLYGNRDLPQSTSTVGTVIPQSCIDACRNLEQGYLYAGLQNGGGCFCGTSYGKHGPSTRCDKACPGDSTQICGGYDANNIYVI</sequence>
<dbReference type="GO" id="GO:0005886">
    <property type="term" value="C:plasma membrane"/>
    <property type="evidence" value="ECO:0007669"/>
    <property type="project" value="TreeGrafter"/>
</dbReference>
<dbReference type="PROSITE" id="PS51212">
    <property type="entry name" value="WSC"/>
    <property type="match status" value="1"/>
</dbReference>
<keyword evidence="4" id="KW-1133">Transmembrane helix</keyword>